<gene>
    <name evidence="2" type="ORF">V1477_008781</name>
</gene>
<name>A0ABD2CE11_VESMC</name>
<accession>A0ABD2CE11</accession>
<protein>
    <submittedName>
        <fullName evidence="2">Uncharacterized protein</fullName>
    </submittedName>
</protein>
<keyword evidence="3" id="KW-1185">Reference proteome</keyword>
<dbReference type="Proteomes" id="UP001607303">
    <property type="component" value="Unassembled WGS sequence"/>
</dbReference>
<dbReference type="EMBL" id="JAYRBN010000056">
    <property type="protein sequence ID" value="KAL2743292.1"/>
    <property type="molecule type" value="Genomic_DNA"/>
</dbReference>
<organism evidence="2 3">
    <name type="scientific">Vespula maculifrons</name>
    <name type="common">Eastern yellow jacket</name>
    <name type="synonym">Wasp</name>
    <dbReference type="NCBI Taxonomy" id="7453"/>
    <lineage>
        <taxon>Eukaryota</taxon>
        <taxon>Metazoa</taxon>
        <taxon>Ecdysozoa</taxon>
        <taxon>Arthropoda</taxon>
        <taxon>Hexapoda</taxon>
        <taxon>Insecta</taxon>
        <taxon>Pterygota</taxon>
        <taxon>Neoptera</taxon>
        <taxon>Endopterygota</taxon>
        <taxon>Hymenoptera</taxon>
        <taxon>Apocrita</taxon>
        <taxon>Aculeata</taxon>
        <taxon>Vespoidea</taxon>
        <taxon>Vespidae</taxon>
        <taxon>Vespinae</taxon>
        <taxon>Vespula</taxon>
    </lineage>
</organism>
<feature type="compositionally biased region" description="Acidic residues" evidence="1">
    <location>
        <begin position="51"/>
        <end position="66"/>
    </location>
</feature>
<comment type="caution">
    <text evidence="2">The sequence shown here is derived from an EMBL/GenBank/DDBJ whole genome shotgun (WGS) entry which is preliminary data.</text>
</comment>
<dbReference type="AlphaFoldDB" id="A0ABD2CE11"/>
<feature type="region of interest" description="Disordered" evidence="1">
    <location>
        <begin position="43"/>
        <end position="72"/>
    </location>
</feature>
<sequence length="132" mass="15449">MPELVVAPVDDPRGVVAMTIILYRGAEKSWCAFHCRDSLVREGERYRGKEEEEEEEEEEEGEEEEEEKKITQTMEIARGRFSRFDDSYDLSRCFVKSSALHDRLRRRFDPHRSPTRFSLMGMTSSGTPLWTP</sequence>
<evidence type="ECO:0000313" key="3">
    <source>
        <dbReference type="Proteomes" id="UP001607303"/>
    </source>
</evidence>
<proteinExistence type="predicted"/>
<evidence type="ECO:0000256" key="1">
    <source>
        <dbReference type="SAM" id="MobiDB-lite"/>
    </source>
</evidence>
<reference evidence="2 3" key="1">
    <citation type="journal article" date="2024" name="Ann. Entomol. Soc. Am.">
        <title>Genomic analyses of the southern and eastern yellowjacket wasps (Hymenoptera: Vespidae) reveal evolutionary signatures of social life.</title>
        <authorList>
            <person name="Catto M.A."/>
            <person name="Caine P.B."/>
            <person name="Orr S.E."/>
            <person name="Hunt B.G."/>
            <person name="Goodisman M.A.D."/>
        </authorList>
    </citation>
    <scope>NUCLEOTIDE SEQUENCE [LARGE SCALE GENOMIC DNA]</scope>
    <source>
        <strain evidence="2">232</strain>
        <tissue evidence="2">Head and thorax</tissue>
    </source>
</reference>
<evidence type="ECO:0000313" key="2">
    <source>
        <dbReference type="EMBL" id="KAL2743292.1"/>
    </source>
</evidence>